<proteinExistence type="predicted"/>
<protein>
    <submittedName>
        <fullName evidence="1">Uncharacterized protein</fullName>
    </submittedName>
</protein>
<reference evidence="1" key="1">
    <citation type="submission" date="2020-10" db="EMBL/GenBank/DDBJ databases">
        <authorList>
            <person name="Gilroy R."/>
        </authorList>
    </citation>
    <scope>NUCLEOTIDE SEQUENCE</scope>
    <source>
        <strain evidence="1">B3-2255</strain>
    </source>
</reference>
<organism evidence="1 2">
    <name type="scientific">Candidatus Merdivivens faecigallinarum</name>
    <dbReference type="NCBI Taxonomy" id="2840871"/>
    <lineage>
        <taxon>Bacteria</taxon>
        <taxon>Pseudomonadati</taxon>
        <taxon>Bacteroidota</taxon>
        <taxon>Bacteroidia</taxon>
        <taxon>Bacteroidales</taxon>
        <taxon>Muribaculaceae</taxon>
        <taxon>Muribaculaceae incertae sedis</taxon>
        <taxon>Candidatus Merdivivens</taxon>
    </lineage>
</organism>
<evidence type="ECO:0000313" key="2">
    <source>
        <dbReference type="Proteomes" id="UP000823772"/>
    </source>
</evidence>
<dbReference type="EMBL" id="JADILY010000159">
    <property type="protein sequence ID" value="MBO8482379.1"/>
    <property type="molecule type" value="Genomic_DNA"/>
</dbReference>
<gene>
    <name evidence="1" type="ORF">IAC87_07560</name>
</gene>
<sequence>MRQTIFQVQVFEFWTDGTISGTVEYGYTYEPEGRRVYFETKSLKYADLLGIVKDNRYMTVTNTTTGDVVGVLQKH</sequence>
<reference evidence="1" key="2">
    <citation type="journal article" date="2021" name="PeerJ">
        <title>Extensive microbial diversity within the chicken gut microbiome revealed by metagenomics and culture.</title>
        <authorList>
            <person name="Gilroy R."/>
            <person name="Ravi A."/>
            <person name="Getino M."/>
            <person name="Pursley I."/>
            <person name="Horton D.L."/>
            <person name="Alikhan N.F."/>
            <person name="Baker D."/>
            <person name="Gharbi K."/>
            <person name="Hall N."/>
            <person name="Watson M."/>
            <person name="Adriaenssens E.M."/>
            <person name="Foster-Nyarko E."/>
            <person name="Jarju S."/>
            <person name="Secka A."/>
            <person name="Antonio M."/>
            <person name="Oren A."/>
            <person name="Chaudhuri R.R."/>
            <person name="La Ragione R."/>
            <person name="Hildebrand F."/>
            <person name="Pallen M.J."/>
        </authorList>
    </citation>
    <scope>NUCLEOTIDE SEQUENCE</scope>
    <source>
        <strain evidence="1">B3-2255</strain>
    </source>
</reference>
<evidence type="ECO:0000313" key="1">
    <source>
        <dbReference type="EMBL" id="MBO8482379.1"/>
    </source>
</evidence>
<name>A0A9D9J219_9BACT</name>
<accession>A0A9D9J219</accession>
<dbReference type="Proteomes" id="UP000823772">
    <property type="component" value="Unassembled WGS sequence"/>
</dbReference>
<comment type="caution">
    <text evidence="1">The sequence shown here is derived from an EMBL/GenBank/DDBJ whole genome shotgun (WGS) entry which is preliminary data.</text>
</comment>
<dbReference type="AlphaFoldDB" id="A0A9D9J219"/>